<gene>
    <name evidence="1" type="ORF">GPA24_12785</name>
</gene>
<evidence type="ECO:0000313" key="2">
    <source>
        <dbReference type="Proteomes" id="UP000633943"/>
    </source>
</evidence>
<dbReference type="Pfam" id="PF07511">
    <property type="entry name" value="DUF1525"/>
    <property type="match status" value="1"/>
</dbReference>
<dbReference type="Proteomes" id="UP000633943">
    <property type="component" value="Unassembled WGS sequence"/>
</dbReference>
<organism evidence="1 2">
    <name type="scientific">Aromatoleum bremense</name>
    <dbReference type="NCBI Taxonomy" id="76115"/>
    <lineage>
        <taxon>Bacteria</taxon>
        <taxon>Pseudomonadati</taxon>
        <taxon>Pseudomonadota</taxon>
        <taxon>Betaproteobacteria</taxon>
        <taxon>Rhodocyclales</taxon>
        <taxon>Rhodocyclaceae</taxon>
        <taxon>Aromatoleum</taxon>
    </lineage>
</organism>
<keyword evidence="2" id="KW-1185">Reference proteome</keyword>
<dbReference type="InterPro" id="IPR011090">
    <property type="entry name" value="Integr_conj_element_PFL4709"/>
</dbReference>
<dbReference type="NCBIfam" id="TIGR03757">
    <property type="entry name" value="conj_TIGR03757"/>
    <property type="match status" value="1"/>
</dbReference>
<name>A0ABX1NXZ0_9RHOO</name>
<sequence length="150" mass="16307">MPAPPLRLLPSLASWRPMTAAAITWLCMALFCPLAVADVLVVTDSHHPVQPTAEARVIELDLPARLEAELAAGLPSDPVRAAAVIQQRLREGGEELQHRIGRAYQGVAESWGLGVVKIPAIVVDRRYVVYGDPEVSRAVASIEVHRRARP</sequence>
<protein>
    <submittedName>
        <fullName evidence="1">TIGR03757 family integrating conjugative element protein</fullName>
    </submittedName>
</protein>
<proteinExistence type="predicted"/>
<evidence type="ECO:0000313" key="1">
    <source>
        <dbReference type="EMBL" id="NMG16400.1"/>
    </source>
</evidence>
<accession>A0ABX1NXZ0</accession>
<reference evidence="1 2" key="1">
    <citation type="submission" date="2019-12" db="EMBL/GenBank/DDBJ databases">
        <title>Comparative genomics gives insights into the taxonomy of the Azoarcus-Aromatoleum group and reveals separate origins of nif in the plant-associated Azoarcus and non-plant-associated Aromatoleum sub-groups.</title>
        <authorList>
            <person name="Lafos M."/>
            <person name="Maluk M."/>
            <person name="Batista M."/>
            <person name="Junghare M."/>
            <person name="Carmona M."/>
            <person name="Faoro H."/>
            <person name="Cruz L.M."/>
            <person name="Battistoni F."/>
            <person name="De Souza E."/>
            <person name="Pedrosa F."/>
            <person name="Chen W.-M."/>
            <person name="Poole P.S."/>
            <person name="Dixon R.A."/>
            <person name="James E.K."/>
        </authorList>
    </citation>
    <scope>NUCLEOTIDE SEQUENCE [LARGE SCALE GENOMIC DNA]</scope>
    <source>
        <strain evidence="1 2">PbN1</strain>
    </source>
</reference>
<dbReference type="EMBL" id="WTVP01000035">
    <property type="protein sequence ID" value="NMG16400.1"/>
    <property type="molecule type" value="Genomic_DNA"/>
</dbReference>
<comment type="caution">
    <text evidence="1">The sequence shown here is derived from an EMBL/GenBank/DDBJ whole genome shotgun (WGS) entry which is preliminary data.</text>
</comment>